<dbReference type="AlphaFoldDB" id="A0A090B8N4"/>
<accession>A0A090B8N4</accession>
<name>A0A090B8N4_HYAAE</name>
<proteinExistence type="evidence at transcript level"/>
<sequence length="126" mass="14502">MHPRRQLVLQLLIATIAVPMMTMLVVKETDLATRKLRLLTCSRVPLSSSEMMARKSHLNRLGLNKHKNLTVVEIWQQQRYVAKCAPRCVATLLPTRRQNCRYVQFAMTPRVNAARANCADSRSTWQ</sequence>
<evidence type="ECO:0000313" key="1">
    <source>
        <dbReference type="EMBL" id="BAP68981.1"/>
    </source>
</evidence>
<dbReference type="EMBL" id="AB922405">
    <property type="protein sequence ID" value="BAP68981.1"/>
    <property type="molecule type" value="mRNA"/>
</dbReference>
<feature type="non-terminal residue" evidence="1">
    <location>
        <position position="126"/>
    </location>
</feature>
<reference evidence="1" key="1">
    <citation type="journal article" date="2014" name="PLoS Pathog.">
        <title>Expression profiling during Arabidopsis/downy mildew interaction reveals a highly-expressed effector that attenuates responses to salicylic acid.</title>
        <authorList>
            <person name="Asai S."/>
            <person name="Rallapalli G."/>
            <person name="Piquerez S.J.M."/>
            <person name="Caillaud M.C."/>
            <person name="Furzer O.J."/>
            <person name="Ishaque N."/>
            <person name="Wirthmueller L."/>
            <person name="Fabro G."/>
            <person name="Shirasu K."/>
            <person name="Jones J.D.G."/>
        </authorList>
    </citation>
    <scope>NUCLEOTIDE SEQUENCE</scope>
    <source>
        <strain evidence="1">Emoy2</strain>
    </source>
</reference>
<organism evidence="1">
    <name type="scientific">Hyaloperonospora arabidopsidis (strain Emoy2)</name>
    <name type="common">Downy mildew agent</name>
    <name type="synonym">Peronospora arabidopsidis</name>
    <dbReference type="NCBI Taxonomy" id="559515"/>
    <lineage>
        <taxon>Eukaryota</taxon>
        <taxon>Sar</taxon>
        <taxon>Stramenopiles</taxon>
        <taxon>Oomycota</taxon>
        <taxon>Peronosporomycetes</taxon>
        <taxon>Peronosporales</taxon>
        <taxon>Peronosporaceae</taxon>
        <taxon>Hyaloperonospora</taxon>
    </lineage>
</organism>
<protein>
    <submittedName>
        <fullName evidence="1">RxLR effector candidate protein</fullName>
    </submittedName>
</protein>
<gene>
    <name evidence="1" type="primary">HaRxLL94</name>
</gene>